<keyword evidence="4" id="KW-1185">Reference proteome</keyword>
<dbReference type="RefSeq" id="WP_126118372.1">
    <property type="nucleotide sequence ID" value="NZ_CP101806.1"/>
</dbReference>
<evidence type="ECO:0000313" key="2">
    <source>
        <dbReference type="EMBL" id="VDR42156.1"/>
    </source>
</evidence>
<dbReference type="Proteomes" id="UP000280036">
    <property type="component" value="Unassembled WGS sequence"/>
</dbReference>
<gene>
    <name evidence="2" type="ORF">NCTC10126_00656</name>
    <name evidence="1" type="ORF">NPA07_04390</name>
</gene>
<dbReference type="EMBL" id="CP101806">
    <property type="protein sequence ID" value="UUD35017.1"/>
    <property type="molecule type" value="Genomic_DNA"/>
</dbReference>
<protein>
    <submittedName>
        <fullName evidence="2">Uncharacterized protein</fullName>
    </submittedName>
</protein>
<dbReference type="EMBL" id="UZVY01000001">
    <property type="protein sequence ID" value="VDR42156.1"/>
    <property type="molecule type" value="Genomic_DNA"/>
</dbReference>
<reference evidence="1" key="2">
    <citation type="submission" date="2022-07" db="EMBL/GenBank/DDBJ databases">
        <title>Complete genome of Mycoplasma caviae type strain G122.</title>
        <authorList>
            <person name="Spergser J."/>
        </authorList>
    </citation>
    <scope>NUCLEOTIDE SEQUENCE</scope>
    <source>
        <strain evidence="1">G122</strain>
    </source>
</reference>
<dbReference type="Proteomes" id="UP001058569">
    <property type="component" value="Chromosome"/>
</dbReference>
<evidence type="ECO:0000313" key="1">
    <source>
        <dbReference type="EMBL" id="UUD35017.1"/>
    </source>
</evidence>
<proteinExistence type="predicted"/>
<evidence type="ECO:0000313" key="4">
    <source>
        <dbReference type="Proteomes" id="UP001058569"/>
    </source>
</evidence>
<sequence>MNAKKRKIIFSILGSSLGIGTIATIGAVGNYYSKIWTELNFYAKDKWGNNIHLFSRKFRAGTTFEQIKNSQIIENNKTLNSLLDENQIIDFDNVKDAKNHLIKPSHSFTKNEKIYIDFKAITNETRNLELIFDLKNFDSLEEIKKSEIEKNIKSEVYSKINKILWNFPKDQLTIERHTTTQANKIKLLIKNINVFNSKQNNYLVNDGSQYKANVEKFLVFLNLPKKIELSNGSSLFAYKEINEQTFTNSLSYVWNKDKTLQINYVIEANLKLFLDGKPIYNNNILGYNDVNSLLSDYRENKFNQYFDNGNINSAKQLIYYKNNDKYFEISNDANFVDYFEKNKTQEIKLYSFVKSKEYKINIDNSIYNIKYTNNNEWLQKNNDNWVSLNSTNLTNSIVNQLKSKTFSDQFNKVNEFPNDMNNILETIEFINKKELILKRQKELQVNQIRLTYWNQKYSYDIKTLINSNLITVEQVNQIINEGKIHDSLVESIFKNELNTLNDSFREFSFNIVDKTIEVSVREYYKYKNKSDGIIEELNKKSKDEQFLHLYAKEENNTFDINRDIYNIYDFLLENKIYVLKNTTSESLITINMPHNLSFKYFKWEHNSNEQKKRIEQYNKMNNVDDINKIIWKSLGNSVKNYFSNNFNYFKSIITDLTKFEEITEGKYRLKSKPTEYIIEKDFQIGNKKIRANLKFDFITKEMSIVNIDTVIKNIKPIYNNKFIKDRTAGKETNIKTFLIDKILNNFTKWNSYTDTKKYLDELNVIRISQGELEAKLNHKEWNDISITLKDGTNDSKFKINDNGNTNFKNIGEFITYVMEKTNEKYANRFYIEGNEITNLIKQSELFDNINNFLGEINENNLNYEISIKSNHFSKDNIKNINLTIGSYDTLNKILINNNGSWNAKDENEYKKWFEKAVIKIEYDENKKYFISNNFIGNNIFNANKYDRSKFNIDKLINYDLIKKINNTIQNNSYDLTSLNDTNLNFSYNKGELNVETGDNFIINKNYVIKEINDGNLEVYKNTLKYDYNTIKERFTSALNTLITNNPDVKAIKLVSNNNYIYFIKNRTSVKGNTINFLYNVNEENKIEETLGEFVDHATPILKDYLINKIIDSSVSFTLEKNGSDNSYKLDIYEWLKEDNKLAFLLYFLNNSIDTKKQWFGVSKNIKFQTGNNSFKYLLNNGKTISEALEDFNKLFKFNINNQIVEMEKALAVAINDKPLIWMLYKIIHHIWTNFEILAAEPKSKGKGDIIKDLTTWYNEIVKEYNKYAKNNNIKELNELTLISEPE</sequence>
<organism evidence="2 3">
    <name type="scientific">Mycoplasmopsis caviae</name>
    <dbReference type="NCBI Taxonomy" id="55603"/>
    <lineage>
        <taxon>Bacteria</taxon>
        <taxon>Bacillati</taxon>
        <taxon>Mycoplasmatota</taxon>
        <taxon>Mycoplasmoidales</taxon>
        <taxon>Metamycoplasmataceae</taxon>
        <taxon>Mycoplasmopsis</taxon>
    </lineage>
</organism>
<evidence type="ECO:0000313" key="3">
    <source>
        <dbReference type="Proteomes" id="UP000280036"/>
    </source>
</evidence>
<accession>A0A3P8MER0</accession>
<name>A0A3P8MER0_9BACT</name>
<reference evidence="2 3" key="1">
    <citation type="submission" date="2018-12" db="EMBL/GenBank/DDBJ databases">
        <authorList>
            <consortium name="Pathogen Informatics"/>
        </authorList>
    </citation>
    <scope>NUCLEOTIDE SEQUENCE [LARGE SCALE GENOMIC DNA]</scope>
    <source>
        <strain evidence="2 3">NCTC10126</strain>
    </source>
</reference>